<dbReference type="AlphaFoldDB" id="A0A7W3FJL2"/>
<gene>
    <name evidence="5" type="ORF">H4O11_02950</name>
</gene>
<reference evidence="5 6" key="1">
    <citation type="submission" date="2020-08" db="EMBL/GenBank/DDBJ databases">
        <title>Stenotrophomonas tumulicola JCM 30961.</title>
        <authorList>
            <person name="Deng Y."/>
        </authorList>
    </citation>
    <scope>NUCLEOTIDE SEQUENCE [LARGE SCALE GENOMIC DNA]</scope>
    <source>
        <strain evidence="5 6">JCM 30961</strain>
    </source>
</reference>
<dbReference type="Pfam" id="PF00182">
    <property type="entry name" value="Glyco_hydro_19"/>
    <property type="match status" value="1"/>
</dbReference>
<proteinExistence type="predicted"/>
<feature type="domain" description="M23ase beta-sheet core" evidence="4">
    <location>
        <begin position="30"/>
        <end position="134"/>
    </location>
</feature>
<organism evidence="5 6">
    <name type="scientific">Stenotrophomonas tumulicola</name>
    <dbReference type="NCBI Taxonomy" id="1685415"/>
    <lineage>
        <taxon>Bacteria</taxon>
        <taxon>Pseudomonadati</taxon>
        <taxon>Pseudomonadota</taxon>
        <taxon>Gammaproteobacteria</taxon>
        <taxon>Lysobacterales</taxon>
        <taxon>Lysobacteraceae</taxon>
        <taxon>Stenotrophomonas</taxon>
    </lineage>
</organism>
<evidence type="ECO:0000256" key="1">
    <source>
        <dbReference type="ARBA" id="ARBA00022729"/>
    </source>
</evidence>
<sequence>MPPYNPGPGFRRGNRQFGLQVHPITGQATGHKGDDWPTPEGTPIPAAYAGVVKEVRHQFNAASGTGWGWYVLLEHSVRGQVVRTRYAHMRERSPLAVGADVVKGQPIGEAGSTGGSTGPHLHFEVIVNGTHVAPSTFDFPDEDAAAPATGDWAYPFQILEAPQDQTQDQSEQRSPPAAPATNAAPLSQRYQEALGNAESGAYPVGANGIWHGGVHFDQGTAGTLQQDKGVRCIATGEVIAYRIDGTYPVSRYSNGEAEFSSGFTLLKHTLQLPPAPQKAADAPAASGTAATPAPAAAATPAATPGTTTGTPGSSPTGQAAGQTTEQTAEQQKKEESLVFYSLYMHLAQVDSYTGEGRQRPAYWDSPDNRFRVASRAVDRNPFDSSIQQKGLRVRQARGSSSACIGWLPPATVLTVEAGTGAWRKVTSIDEGAMVAAPDQSASQQAPHGWVYTPELDKVAISDPAATDQIVIPEAPIKMKAGDFIGYLGQYRRRRDAGPFCAERPLVHLEVFAGQELEAFIDKSRARAAELPDSSRTLLLVEEGAQLVLPGEADQVIASTEGAVAEKSTAGAKWAQVRKGTVQTLARSTLGSYSGDSTRIYGGKHHLLRAMDANGNGIDLAQFNALDSAAKANYPNREVITVEGDPLWVEASHLQDGVPISGREVPAWSRFPLVVGQGDGPVAGFARVVPVADLGTAVVESDSTRWWQVEIGADNGNTALGWAREKAHAKVRLCSSWDWPGFDITRESASNEQMHAHGLEVNGEAQSGENFKATADQVDGSALFQRLRRVMDLDGKDGVSRDELRKAQRRPWLAQAISHLIVHYESEWGGSMDKWTALDPHMQGELLADWTIEKERIDRLRWWDGVAGKHGFPSDPQAFHLHPIALVNNFQGQRAASGALVCKTCGANITLTEKFLNQICGASVNKDFIAALITASETQFEKYGVDTCSQVKHLLAQAKKETGGFVAFRESLNYSSRTYTAVKLYRLAPTAINAGFRRRGITFRTDQEKLQWIEDNLIGNDPGYGEHCFGNAAHPGKDYRGRGFIHLTHYSTYKKCADATGLAIDSNPEMLESNYPAAIESALWFWQDNSIAAIANSTDLSGDDAVTAVTKPINTGLAGLADRQRYKREISPIFNTEFSSRCTAND</sequence>
<dbReference type="Gene3D" id="1.10.530.10">
    <property type="match status" value="1"/>
</dbReference>
<comment type="caution">
    <text evidence="5">The sequence shown here is derived from an EMBL/GenBank/DDBJ whole genome shotgun (WGS) entry which is preliminary data.</text>
</comment>
<feature type="region of interest" description="Disordered" evidence="2">
    <location>
        <begin position="163"/>
        <end position="183"/>
    </location>
</feature>
<feature type="compositionally biased region" description="Polar residues" evidence="2">
    <location>
        <begin position="163"/>
        <end position="173"/>
    </location>
</feature>
<dbReference type="Proteomes" id="UP000547058">
    <property type="component" value="Unassembled WGS sequence"/>
</dbReference>
<evidence type="ECO:0000313" key="6">
    <source>
        <dbReference type="Proteomes" id="UP000547058"/>
    </source>
</evidence>
<dbReference type="InterPro" id="IPR000726">
    <property type="entry name" value="Glyco_hydro_19_cat"/>
</dbReference>
<keyword evidence="1" id="KW-0732">Signal</keyword>
<evidence type="ECO:0000259" key="3">
    <source>
        <dbReference type="Pfam" id="PF00182"/>
    </source>
</evidence>
<accession>A0A7W3FJL2</accession>
<keyword evidence="6" id="KW-1185">Reference proteome</keyword>
<dbReference type="GO" id="GO:0004222">
    <property type="term" value="F:metalloendopeptidase activity"/>
    <property type="evidence" value="ECO:0007669"/>
    <property type="project" value="TreeGrafter"/>
</dbReference>
<dbReference type="InterPro" id="IPR023346">
    <property type="entry name" value="Lysozyme-like_dom_sf"/>
</dbReference>
<dbReference type="CDD" id="cd12797">
    <property type="entry name" value="M23_peptidase"/>
    <property type="match status" value="1"/>
</dbReference>
<evidence type="ECO:0000256" key="2">
    <source>
        <dbReference type="SAM" id="MobiDB-lite"/>
    </source>
</evidence>
<dbReference type="GO" id="GO:0004568">
    <property type="term" value="F:chitinase activity"/>
    <property type="evidence" value="ECO:0007669"/>
    <property type="project" value="InterPro"/>
</dbReference>
<dbReference type="RefSeq" id="WP_182337925.1">
    <property type="nucleotide sequence ID" value="NZ_JACGXS010000001.1"/>
</dbReference>
<protein>
    <submittedName>
        <fullName evidence="5">Peptidoglycan DD-metalloendopeptidase family protein</fullName>
    </submittedName>
</protein>
<dbReference type="EMBL" id="JACGXS010000001">
    <property type="protein sequence ID" value="MBA8680763.1"/>
    <property type="molecule type" value="Genomic_DNA"/>
</dbReference>
<dbReference type="SUPFAM" id="SSF51261">
    <property type="entry name" value="Duplicated hybrid motif"/>
    <property type="match status" value="1"/>
</dbReference>
<dbReference type="PANTHER" id="PTHR21666:SF289">
    <property type="entry name" value="L-ALA--D-GLU ENDOPEPTIDASE"/>
    <property type="match status" value="1"/>
</dbReference>
<dbReference type="InterPro" id="IPR011055">
    <property type="entry name" value="Dup_hybrid_motif"/>
</dbReference>
<name>A0A7W3FJL2_9GAMM</name>
<evidence type="ECO:0000313" key="5">
    <source>
        <dbReference type="EMBL" id="MBA8680763.1"/>
    </source>
</evidence>
<dbReference type="Pfam" id="PF01551">
    <property type="entry name" value="Peptidase_M23"/>
    <property type="match status" value="1"/>
</dbReference>
<dbReference type="InterPro" id="IPR016047">
    <property type="entry name" value="M23ase_b-sheet_dom"/>
</dbReference>
<dbReference type="InterPro" id="IPR050570">
    <property type="entry name" value="Cell_wall_metabolism_enzyme"/>
</dbReference>
<dbReference type="GO" id="GO:0016998">
    <property type="term" value="P:cell wall macromolecule catabolic process"/>
    <property type="evidence" value="ECO:0007669"/>
    <property type="project" value="InterPro"/>
</dbReference>
<feature type="compositionally biased region" description="Low complexity" evidence="2">
    <location>
        <begin position="277"/>
        <end position="329"/>
    </location>
</feature>
<feature type="region of interest" description="Disordered" evidence="2">
    <location>
        <begin position="274"/>
        <end position="331"/>
    </location>
</feature>
<dbReference type="SUPFAM" id="SSF53955">
    <property type="entry name" value="Lysozyme-like"/>
    <property type="match status" value="1"/>
</dbReference>
<dbReference type="PANTHER" id="PTHR21666">
    <property type="entry name" value="PEPTIDASE-RELATED"/>
    <property type="match status" value="1"/>
</dbReference>
<dbReference type="GO" id="GO:0006032">
    <property type="term" value="P:chitin catabolic process"/>
    <property type="evidence" value="ECO:0007669"/>
    <property type="project" value="InterPro"/>
</dbReference>
<dbReference type="Gene3D" id="2.70.70.10">
    <property type="entry name" value="Glucose Permease (Domain IIA)"/>
    <property type="match status" value="1"/>
</dbReference>
<feature type="domain" description="Glycoside hydrolase family 19 catalytic" evidence="3">
    <location>
        <begin position="1023"/>
        <end position="1087"/>
    </location>
</feature>
<evidence type="ECO:0000259" key="4">
    <source>
        <dbReference type="Pfam" id="PF01551"/>
    </source>
</evidence>